<dbReference type="NCBIfam" id="TIGR00756">
    <property type="entry name" value="PPR"/>
    <property type="match status" value="7"/>
</dbReference>
<dbReference type="FunFam" id="1.25.40.10:FF:000427">
    <property type="entry name" value="Pentatricopeptide repeat-containing protein chloroplastic"/>
    <property type="match status" value="1"/>
</dbReference>
<dbReference type="InterPro" id="IPR011990">
    <property type="entry name" value="TPR-like_helical_dom_sf"/>
</dbReference>
<dbReference type="AlphaFoldDB" id="A0A8B7BV50"/>
<dbReference type="FunFam" id="1.25.40.10:FF:000348">
    <property type="entry name" value="Pentatricopeptide repeat-containing protein chloroplastic"/>
    <property type="match status" value="2"/>
</dbReference>
<dbReference type="RefSeq" id="XP_008786045.2">
    <property type="nucleotide sequence ID" value="XM_008787823.4"/>
</dbReference>
<organism evidence="4 5">
    <name type="scientific">Phoenix dactylifera</name>
    <name type="common">Date palm</name>
    <dbReference type="NCBI Taxonomy" id="42345"/>
    <lineage>
        <taxon>Eukaryota</taxon>
        <taxon>Viridiplantae</taxon>
        <taxon>Streptophyta</taxon>
        <taxon>Embryophyta</taxon>
        <taxon>Tracheophyta</taxon>
        <taxon>Spermatophyta</taxon>
        <taxon>Magnoliopsida</taxon>
        <taxon>Liliopsida</taxon>
        <taxon>Arecaceae</taxon>
        <taxon>Coryphoideae</taxon>
        <taxon>Phoeniceae</taxon>
        <taxon>Phoenix</taxon>
    </lineage>
</organism>
<dbReference type="PANTHER" id="PTHR47926:SF537">
    <property type="entry name" value="PENTACOTRIPEPTIDE-REPEAT REGION OF PRORP DOMAIN-CONTAINING PROTEIN"/>
    <property type="match status" value="1"/>
</dbReference>
<feature type="repeat" description="PPR" evidence="2">
    <location>
        <begin position="470"/>
        <end position="504"/>
    </location>
</feature>
<keyword evidence="1" id="KW-0677">Repeat</keyword>
<dbReference type="InterPro" id="IPR046960">
    <property type="entry name" value="PPR_At4g14850-like_plant"/>
</dbReference>
<evidence type="ECO:0000313" key="5">
    <source>
        <dbReference type="RefSeq" id="XP_008786045.2"/>
    </source>
</evidence>
<dbReference type="Pfam" id="PF20430">
    <property type="entry name" value="Eplus_motif"/>
    <property type="match status" value="1"/>
</dbReference>
<dbReference type="Proteomes" id="UP000228380">
    <property type="component" value="Unplaced"/>
</dbReference>
<feature type="repeat" description="PPR" evidence="2">
    <location>
        <begin position="307"/>
        <end position="341"/>
    </location>
</feature>
<evidence type="ECO:0000256" key="2">
    <source>
        <dbReference type="PROSITE-ProRule" id="PRU00708"/>
    </source>
</evidence>
<dbReference type="Gene3D" id="1.25.40.10">
    <property type="entry name" value="Tetratricopeptide repeat domain"/>
    <property type="match status" value="4"/>
</dbReference>
<dbReference type="KEGG" id="pda:103704504"/>
<dbReference type="FunFam" id="1.25.40.10:FF:000184">
    <property type="entry name" value="Pentatricopeptide repeat-containing protein, chloroplastic"/>
    <property type="match status" value="1"/>
</dbReference>
<dbReference type="InterPro" id="IPR002885">
    <property type="entry name" value="PPR_rpt"/>
</dbReference>
<reference evidence="5" key="1">
    <citation type="submission" date="2025-08" db="UniProtKB">
        <authorList>
            <consortium name="RefSeq"/>
        </authorList>
    </citation>
    <scope>IDENTIFICATION</scope>
    <source>
        <tissue evidence="5">Young leaves</tissue>
    </source>
</reference>
<dbReference type="OrthoDB" id="9990610at2759"/>
<dbReference type="GeneID" id="103704504"/>
<dbReference type="GO" id="GO:0003723">
    <property type="term" value="F:RNA binding"/>
    <property type="evidence" value="ECO:0007669"/>
    <property type="project" value="InterPro"/>
</dbReference>
<feature type="repeat" description="PPR" evidence="2">
    <location>
        <begin position="439"/>
        <end position="469"/>
    </location>
</feature>
<feature type="region of interest" description="Disordered" evidence="3">
    <location>
        <begin position="1"/>
        <end position="30"/>
    </location>
</feature>
<dbReference type="GO" id="GO:0009451">
    <property type="term" value="P:RNA modification"/>
    <property type="evidence" value="ECO:0007669"/>
    <property type="project" value="InterPro"/>
</dbReference>
<dbReference type="InterPro" id="IPR046849">
    <property type="entry name" value="E2_motif"/>
</dbReference>
<feature type="repeat" description="PPR" evidence="2">
    <location>
        <begin position="571"/>
        <end position="605"/>
    </location>
</feature>
<keyword evidence="4" id="KW-1185">Reference proteome</keyword>
<feature type="repeat" description="PPR" evidence="2">
    <location>
        <begin position="540"/>
        <end position="570"/>
    </location>
</feature>
<dbReference type="PANTHER" id="PTHR47926">
    <property type="entry name" value="PENTATRICOPEPTIDE REPEAT-CONTAINING PROTEIN"/>
    <property type="match status" value="1"/>
</dbReference>
<dbReference type="Pfam" id="PF20431">
    <property type="entry name" value="E_motif"/>
    <property type="match status" value="1"/>
</dbReference>
<dbReference type="PROSITE" id="PS51375">
    <property type="entry name" value="PPR"/>
    <property type="match status" value="7"/>
</dbReference>
<proteinExistence type="predicted"/>
<name>A0A8B7BV50_PHODC</name>
<evidence type="ECO:0000313" key="4">
    <source>
        <dbReference type="Proteomes" id="UP000228380"/>
    </source>
</evidence>
<evidence type="ECO:0000256" key="3">
    <source>
        <dbReference type="SAM" id="MobiDB-lite"/>
    </source>
</evidence>
<feature type="repeat" description="PPR" evidence="2">
    <location>
        <begin position="241"/>
        <end position="275"/>
    </location>
</feature>
<accession>A0A8B7BV50</accession>
<protein>
    <submittedName>
        <fullName evidence="5">Pentatricopeptide repeat-containing protein At3g22690-like</fullName>
    </submittedName>
</protein>
<dbReference type="Pfam" id="PF01535">
    <property type="entry name" value="PPR"/>
    <property type="match status" value="6"/>
</dbReference>
<dbReference type="InterPro" id="IPR046848">
    <property type="entry name" value="E_motif"/>
</dbReference>
<dbReference type="Pfam" id="PF13041">
    <property type="entry name" value="PPR_2"/>
    <property type="match status" value="3"/>
</dbReference>
<feature type="repeat" description="PPR" evidence="2">
    <location>
        <begin position="205"/>
        <end position="240"/>
    </location>
</feature>
<evidence type="ECO:0000256" key="1">
    <source>
        <dbReference type="ARBA" id="ARBA00022737"/>
    </source>
</evidence>
<dbReference type="SUPFAM" id="SSF48452">
    <property type="entry name" value="TPR-like"/>
    <property type="match status" value="1"/>
</dbReference>
<sequence>MASPTPVPLQRVPITRSKANSHGHTPSLGKYPIGNSSPPLLSLLQQCSSTRELSQIHARLLKSNAVQDPLYLSKLLSFYASLEPDGDPCCYALRLFSSLSYRDSALWNSLIHGFSLGSTPAQSILLFIRLLEEDPILLNSHSFPPVLKACARIRAVSEGTQIHGFATKCGAAADPYVQSSLVRMYFGCGRSRDGQLLFDKMPERSVVAWNCVIGGYAELGLWEKVKSLFGMMVSEFRCVPNSITLVRVITACARSGDFELGKWVHQYIKENGVPLCLNLRNALMNMHAKFGEMGEARRLFDQMPEHDIVSWTTLLSGYATKGHLRLARELFDKIPDRNVVAWNAMIAGYVLNGCFGEAILLYKEMLALNVKIDKATMISVLSACARSGYLLTGKMIHGYIYKVGIEMTLDLLHSILGLYSRCGKMDLAEFLFSKMDVKNEISWTLIMVGYVNHGEIKAALEIFNQMPHKDLAAWNALISTLAQCNYFSEALDIFEQLQRMKVSPNCLTLVSILSACARVGALELGKWVHAYIERNDIEMDAYLSSSLIDMYSKCGRIDLSLEVFNRMPTKDLLSWSAMIGGLAIHGHGEFAIEFFRQMEDYGVQPDAVTFVGVLSACSHAGLVEEGQHYFDMMTKKYGITPTTDHYSCMVDLFGRRGLLREAKEFIDKMNISSNGEAIWGALLGACKLHGNVELAEYATSHLIEEDPNNSGAYVLLSNVYASAYKWDDVGKVRNIMKKKGIEKVPGCSSIEVNGEIHEFLAGDASHPLSREIYMTLNRLEKLMEAT</sequence>
<gene>
    <name evidence="5" type="primary">LOC103704504</name>
</gene>